<dbReference type="InterPro" id="IPR003838">
    <property type="entry name" value="ABC3_permease_C"/>
</dbReference>
<feature type="transmembrane region" description="Helical" evidence="6">
    <location>
        <begin position="425"/>
        <end position="446"/>
    </location>
</feature>
<keyword evidence="4 6" id="KW-1133">Transmembrane helix</keyword>
<evidence type="ECO:0000256" key="4">
    <source>
        <dbReference type="ARBA" id="ARBA00022989"/>
    </source>
</evidence>
<evidence type="ECO:0000256" key="5">
    <source>
        <dbReference type="ARBA" id="ARBA00023136"/>
    </source>
</evidence>
<dbReference type="InterPro" id="IPR050250">
    <property type="entry name" value="Macrolide_Exporter_MacB"/>
</dbReference>
<feature type="transmembrane region" description="Helical" evidence="6">
    <location>
        <begin position="717"/>
        <end position="741"/>
    </location>
</feature>
<feature type="domain" description="ABC3 transporter permease C-terminal" evidence="7">
    <location>
        <begin position="289"/>
        <end position="402"/>
    </location>
</feature>
<feature type="domain" description="MacB-like periplasmic core" evidence="8">
    <location>
        <begin position="486"/>
        <end position="598"/>
    </location>
</feature>
<feature type="transmembrane region" description="Helical" evidence="6">
    <location>
        <begin position="338"/>
        <end position="360"/>
    </location>
</feature>
<dbReference type="PANTHER" id="PTHR30572">
    <property type="entry name" value="MEMBRANE COMPONENT OF TRANSPORTER-RELATED"/>
    <property type="match status" value="1"/>
</dbReference>
<keyword evidence="2" id="KW-1003">Cell membrane</keyword>
<feature type="transmembrane region" description="Helical" evidence="6">
    <location>
        <begin position="282"/>
        <end position="303"/>
    </location>
</feature>
<proteinExistence type="predicted"/>
<evidence type="ECO:0000256" key="6">
    <source>
        <dbReference type="SAM" id="Phobius"/>
    </source>
</evidence>
<dbReference type="EMBL" id="JAIXNE010000004">
    <property type="protein sequence ID" value="MCA6077766.1"/>
    <property type="molecule type" value="Genomic_DNA"/>
</dbReference>
<feature type="transmembrane region" description="Helical" evidence="6">
    <location>
        <begin position="380"/>
        <end position="404"/>
    </location>
</feature>
<feature type="transmembrane region" description="Helical" evidence="6">
    <location>
        <begin position="21"/>
        <end position="42"/>
    </location>
</feature>
<dbReference type="Pfam" id="PF12704">
    <property type="entry name" value="MacB_PCD"/>
    <property type="match status" value="2"/>
</dbReference>
<evidence type="ECO:0000256" key="1">
    <source>
        <dbReference type="ARBA" id="ARBA00004651"/>
    </source>
</evidence>
<dbReference type="Proteomes" id="UP001139409">
    <property type="component" value="Unassembled WGS sequence"/>
</dbReference>
<evidence type="ECO:0000256" key="2">
    <source>
        <dbReference type="ARBA" id="ARBA00022475"/>
    </source>
</evidence>
<dbReference type="EMBL" id="JAIXNE010000003">
    <property type="protein sequence ID" value="MCA6076638.1"/>
    <property type="molecule type" value="Genomic_DNA"/>
</dbReference>
<dbReference type="AlphaFoldDB" id="A0A9X1HPJ1"/>
<comment type="caution">
    <text evidence="9">The sequence shown here is derived from an EMBL/GenBank/DDBJ whole genome shotgun (WGS) entry which is preliminary data.</text>
</comment>
<dbReference type="InterPro" id="IPR025857">
    <property type="entry name" value="MacB_PCD"/>
</dbReference>
<sequence>MLRNYLKVAIRGLRRNSGASIINILGLSIGLACYILIMIYVVNETGYDRFHSKADRIFRLTTIDEALGVTSNNVAITNPRMPAAAREEVAEVLDATRVLEQGRVRIEKGDDFFYSENAKSVEQNFFSIFDYSVEPANAIERFHQPLKMILTEEMAQTTFGRSDAVGELLSINDQDWEIVGIIRDTPKNSHLGLDVLMSLYPTEADSSTAQYLDAWGGLGMIGYVELDDRSSEASVESQLGEIAWSNDVPEFWVPQLQPLTDIHLGSSEILFDYYHINKGDKVYVYSLSAVAIFVLLIAAFNFMNLATAKSSSRAKEVGIRKVLGGARRHLVRQHLGESVLLVLLATFIAIILVIIASPMLNLGLYEPVQTFLFNRPGLLGVIFLSSIIIGLLSGLYPAFVLSGFQTASILRGKFSGSKSGVGLRKALVILQFTASITMIIGTVFIYRQIDYVKNKDLGFSKDQIVTFQMTDPGMGENLVAFRDRLMTYEGVEKASLSNNMPGRTFGRTGITPEGYDPESNEDTWIVSVLSFDEHYIDMMSMEVVNGRAFDAASGTDQNEAVMVNESFIEQVGWEDPVGMKVIMGNNTERTIIGVVKNFHFADMKHSIEPIIMFYNPGPNGNLSFRLNSENIRESMATAEKLWDEFYPEYPFEYQFFDEEFNQVFAADERFSKLVVSFTWLAIFIACLGLLGLSAFMADQRRKEIGVRKVMGSSVGQVMVLLSKEFIILIGISMVLAWPLAYLAVNNWLGEFQYRIDLLTPLNLIIFLAAGLAALAIGLLTVSYQARAAAVVNPVNSLKEE</sequence>
<dbReference type="Pfam" id="PF02687">
    <property type="entry name" value="FtsX"/>
    <property type="match status" value="2"/>
</dbReference>
<dbReference type="GO" id="GO:0022857">
    <property type="term" value="F:transmembrane transporter activity"/>
    <property type="evidence" value="ECO:0007669"/>
    <property type="project" value="TreeGrafter"/>
</dbReference>
<dbReference type="PROSITE" id="PS51257">
    <property type="entry name" value="PROKAR_LIPOPROTEIN"/>
    <property type="match status" value="1"/>
</dbReference>
<keyword evidence="5 6" id="KW-0472">Membrane</keyword>
<evidence type="ECO:0000313" key="9">
    <source>
        <dbReference type="EMBL" id="MCA6075461.1"/>
    </source>
</evidence>
<comment type="subcellular location">
    <subcellularLocation>
        <location evidence="1">Cell membrane</location>
        <topology evidence="1">Multi-pass membrane protein</topology>
    </subcellularLocation>
</comment>
<feature type="domain" description="ABC3 transporter permease C-terminal" evidence="7">
    <location>
        <begin position="676"/>
        <end position="788"/>
    </location>
</feature>
<organism evidence="9 12">
    <name type="scientific">Fulvivirga sedimenti</name>
    <dbReference type="NCBI Taxonomy" id="2879465"/>
    <lineage>
        <taxon>Bacteria</taxon>
        <taxon>Pseudomonadati</taxon>
        <taxon>Bacteroidota</taxon>
        <taxon>Cytophagia</taxon>
        <taxon>Cytophagales</taxon>
        <taxon>Fulvivirgaceae</taxon>
        <taxon>Fulvivirga</taxon>
    </lineage>
</organism>
<evidence type="ECO:0000313" key="12">
    <source>
        <dbReference type="Proteomes" id="UP001139409"/>
    </source>
</evidence>
<feature type="domain" description="MacB-like periplasmic core" evidence="8">
    <location>
        <begin position="20"/>
        <end position="240"/>
    </location>
</feature>
<reference evidence="9" key="1">
    <citation type="submission" date="2021-09" db="EMBL/GenBank/DDBJ databases">
        <title>Fulvivirga sp. isolated from coastal sediment.</title>
        <authorList>
            <person name="Yu H."/>
        </authorList>
    </citation>
    <scope>NUCLEOTIDE SEQUENCE</scope>
    <source>
        <strain evidence="9">1062</strain>
    </source>
</reference>
<gene>
    <name evidence="9" type="ORF">LDX50_11320</name>
    <name evidence="10" type="ORF">LDX50_17290</name>
    <name evidence="11" type="ORF">LDX50_23010</name>
</gene>
<evidence type="ECO:0000259" key="8">
    <source>
        <dbReference type="Pfam" id="PF12704"/>
    </source>
</evidence>
<evidence type="ECO:0000259" key="7">
    <source>
        <dbReference type="Pfam" id="PF02687"/>
    </source>
</evidence>
<name>A0A9X1HPJ1_9BACT</name>
<keyword evidence="12" id="KW-1185">Reference proteome</keyword>
<dbReference type="GO" id="GO:0005886">
    <property type="term" value="C:plasma membrane"/>
    <property type="evidence" value="ECO:0007669"/>
    <property type="project" value="UniProtKB-SubCell"/>
</dbReference>
<accession>A0A9X1HPJ1</accession>
<feature type="transmembrane region" description="Helical" evidence="6">
    <location>
        <begin position="677"/>
        <end position="697"/>
    </location>
</feature>
<dbReference type="PANTHER" id="PTHR30572:SF18">
    <property type="entry name" value="ABC-TYPE MACROLIDE FAMILY EXPORT SYSTEM PERMEASE COMPONENT 2"/>
    <property type="match status" value="1"/>
</dbReference>
<feature type="transmembrane region" description="Helical" evidence="6">
    <location>
        <begin position="761"/>
        <end position="781"/>
    </location>
</feature>
<keyword evidence="3 6" id="KW-0812">Transmembrane</keyword>
<evidence type="ECO:0000313" key="10">
    <source>
        <dbReference type="EMBL" id="MCA6076638.1"/>
    </source>
</evidence>
<evidence type="ECO:0000313" key="11">
    <source>
        <dbReference type="EMBL" id="MCA6077766.1"/>
    </source>
</evidence>
<dbReference type="RefSeq" id="WP_225698561.1">
    <property type="nucleotide sequence ID" value="NZ_JAIXNE010000002.1"/>
</dbReference>
<protein>
    <submittedName>
        <fullName evidence="9">ABC transporter permease</fullName>
    </submittedName>
</protein>
<evidence type="ECO:0000256" key="3">
    <source>
        <dbReference type="ARBA" id="ARBA00022692"/>
    </source>
</evidence>
<dbReference type="EMBL" id="JAIXNE010000002">
    <property type="protein sequence ID" value="MCA6075461.1"/>
    <property type="molecule type" value="Genomic_DNA"/>
</dbReference>